<name>A0A1I7XCL0_HETBA</name>
<dbReference type="GO" id="GO:0003676">
    <property type="term" value="F:nucleic acid binding"/>
    <property type="evidence" value="ECO:0007669"/>
    <property type="project" value="InterPro"/>
</dbReference>
<dbReference type="Proteomes" id="UP000095283">
    <property type="component" value="Unplaced"/>
</dbReference>
<dbReference type="WBParaSite" id="Hba_15095">
    <property type="protein sequence ID" value="Hba_15095"/>
    <property type="gene ID" value="Hba_15095"/>
</dbReference>
<dbReference type="Gene3D" id="3.30.420.10">
    <property type="entry name" value="Ribonuclease H-like superfamily/Ribonuclease H"/>
    <property type="match status" value="1"/>
</dbReference>
<keyword evidence="1" id="KW-1185">Reference proteome</keyword>
<dbReference type="AlphaFoldDB" id="A0A1I7XCL0"/>
<reference evidence="2" key="1">
    <citation type="submission" date="2016-11" db="UniProtKB">
        <authorList>
            <consortium name="WormBaseParasite"/>
        </authorList>
    </citation>
    <scope>IDENTIFICATION</scope>
</reference>
<evidence type="ECO:0000313" key="1">
    <source>
        <dbReference type="Proteomes" id="UP000095283"/>
    </source>
</evidence>
<proteinExistence type="predicted"/>
<accession>A0A1I7XCL0</accession>
<dbReference type="InterPro" id="IPR036397">
    <property type="entry name" value="RNaseH_sf"/>
</dbReference>
<evidence type="ECO:0000313" key="2">
    <source>
        <dbReference type="WBParaSite" id="Hba_15095"/>
    </source>
</evidence>
<protein>
    <submittedName>
        <fullName evidence="2">Integrase</fullName>
    </submittedName>
</protein>
<organism evidence="1 2">
    <name type="scientific">Heterorhabditis bacteriophora</name>
    <name type="common">Entomopathogenic nematode worm</name>
    <dbReference type="NCBI Taxonomy" id="37862"/>
    <lineage>
        <taxon>Eukaryota</taxon>
        <taxon>Metazoa</taxon>
        <taxon>Ecdysozoa</taxon>
        <taxon>Nematoda</taxon>
        <taxon>Chromadorea</taxon>
        <taxon>Rhabditida</taxon>
        <taxon>Rhabditina</taxon>
        <taxon>Rhabditomorpha</taxon>
        <taxon>Strongyloidea</taxon>
        <taxon>Heterorhabditidae</taxon>
        <taxon>Heterorhabditis</taxon>
    </lineage>
</organism>
<sequence>MKSVMFYEFLQPAETVTAGRYGRKLIDLLDANCLAGQRFRDVVEVRKWIDDFIASKLMSFFNKRIRKLPERWQKVIESEGKYADD</sequence>